<dbReference type="InterPro" id="IPR000014">
    <property type="entry name" value="PAS"/>
</dbReference>
<dbReference type="RefSeq" id="WP_058496527.1">
    <property type="nucleotide sequence ID" value="NZ_CAAAIU010000001.1"/>
</dbReference>
<dbReference type="SUPFAM" id="SSF55785">
    <property type="entry name" value="PYP-like sensor domain (PAS domain)"/>
    <property type="match status" value="2"/>
</dbReference>
<dbReference type="Pfam" id="PF13426">
    <property type="entry name" value="PAS_9"/>
    <property type="match status" value="1"/>
</dbReference>
<dbReference type="SMART" id="SM00091">
    <property type="entry name" value="PAS"/>
    <property type="match status" value="2"/>
</dbReference>
<dbReference type="NCBIfam" id="TIGR00229">
    <property type="entry name" value="sensory_box"/>
    <property type="match status" value="2"/>
</dbReference>
<evidence type="ECO:0000313" key="3">
    <source>
        <dbReference type="Proteomes" id="UP000054736"/>
    </source>
</evidence>
<sequence>MLNEANLMDNELPLAVSILESCTEYSIIATDLDAKIIAWNEGACRLYSYDSDEMIGKKSLSDLLSPEEVLSGNSLKILDTAKQAGIWRGELKCLRKGGTPVLILSTITLRTNPTGKPIGYTIIDYDQTEFSNKLKTLTESKEYTRSLIESNIDVLITTDTLGIITDVNKQFCEMTERPLEALIGSPFKLYFTDPKRAEDLIRKVLSANRIANYELVIKSLSNNQTPVSFNVQLSIPLMVI</sequence>
<dbReference type="PANTHER" id="PTHR44757">
    <property type="entry name" value="DIGUANYLATE CYCLASE DGCP"/>
    <property type="match status" value="1"/>
</dbReference>
<comment type="caution">
    <text evidence="2">The sequence shown here is derived from an EMBL/GenBank/DDBJ whole genome shotgun (WGS) entry which is preliminary data.</text>
</comment>
<dbReference type="CDD" id="cd00130">
    <property type="entry name" value="PAS"/>
    <property type="match status" value="2"/>
</dbReference>
<dbReference type="InterPro" id="IPR052155">
    <property type="entry name" value="Biofilm_reg_signaling"/>
</dbReference>
<organism evidence="2 3">
    <name type="scientific">Legionella drozanskii LLAP-1</name>
    <dbReference type="NCBI Taxonomy" id="1212489"/>
    <lineage>
        <taxon>Bacteria</taxon>
        <taxon>Pseudomonadati</taxon>
        <taxon>Pseudomonadota</taxon>
        <taxon>Gammaproteobacteria</taxon>
        <taxon>Legionellales</taxon>
        <taxon>Legionellaceae</taxon>
        <taxon>Legionella</taxon>
    </lineage>
</organism>
<dbReference type="InterPro" id="IPR013767">
    <property type="entry name" value="PAS_fold"/>
</dbReference>
<dbReference type="STRING" id="1212489.Ldro_2261"/>
<dbReference type="GO" id="GO:0006355">
    <property type="term" value="P:regulation of DNA-templated transcription"/>
    <property type="evidence" value="ECO:0007669"/>
    <property type="project" value="InterPro"/>
</dbReference>
<accession>A0A0W0SRF4</accession>
<keyword evidence="3" id="KW-1185">Reference proteome</keyword>
<gene>
    <name evidence="2" type="ORF">Ldro_2261</name>
</gene>
<proteinExistence type="predicted"/>
<dbReference type="PATRIC" id="fig|1212489.4.peg.2387"/>
<reference evidence="2 3" key="1">
    <citation type="submission" date="2015-11" db="EMBL/GenBank/DDBJ databases">
        <title>Genomic analysis of 38 Legionella species identifies large and diverse effector repertoires.</title>
        <authorList>
            <person name="Burstein D."/>
            <person name="Amaro F."/>
            <person name="Zusman T."/>
            <person name="Lifshitz Z."/>
            <person name="Cohen O."/>
            <person name="Gilbert J.A."/>
            <person name="Pupko T."/>
            <person name="Shuman H.A."/>
            <person name="Segal G."/>
        </authorList>
    </citation>
    <scope>NUCLEOTIDE SEQUENCE [LARGE SCALE GENOMIC DNA]</scope>
    <source>
        <strain evidence="2 3">ATCC 700990</strain>
    </source>
</reference>
<dbReference type="GO" id="GO:0016301">
    <property type="term" value="F:kinase activity"/>
    <property type="evidence" value="ECO:0007669"/>
    <property type="project" value="UniProtKB-KW"/>
</dbReference>
<dbReference type="InterPro" id="IPR035965">
    <property type="entry name" value="PAS-like_dom_sf"/>
</dbReference>
<dbReference type="PROSITE" id="PS50112">
    <property type="entry name" value="PAS"/>
    <property type="match status" value="1"/>
</dbReference>
<dbReference type="OrthoDB" id="9808408at2"/>
<dbReference type="EMBL" id="LNXY01000027">
    <property type="protein sequence ID" value="KTC85936.1"/>
    <property type="molecule type" value="Genomic_DNA"/>
</dbReference>
<feature type="domain" description="PAS" evidence="1">
    <location>
        <begin position="27"/>
        <end position="68"/>
    </location>
</feature>
<dbReference type="PANTHER" id="PTHR44757:SF4">
    <property type="entry name" value="DIGUANYLATE CYCLASE DGCE-RELATED"/>
    <property type="match status" value="1"/>
</dbReference>
<keyword evidence="2" id="KW-0808">Transferase</keyword>
<dbReference type="AlphaFoldDB" id="A0A0W0SRF4"/>
<dbReference type="Gene3D" id="3.30.450.20">
    <property type="entry name" value="PAS domain"/>
    <property type="match status" value="2"/>
</dbReference>
<evidence type="ECO:0000313" key="2">
    <source>
        <dbReference type="EMBL" id="KTC85936.1"/>
    </source>
</evidence>
<name>A0A0W0SRF4_9GAMM</name>
<evidence type="ECO:0000259" key="1">
    <source>
        <dbReference type="PROSITE" id="PS50112"/>
    </source>
</evidence>
<dbReference type="Pfam" id="PF00989">
    <property type="entry name" value="PAS"/>
    <property type="match status" value="1"/>
</dbReference>
<dbReference type="Proteomes" id="UP000054736">
    <property type="component" value="Unassembled WGS sequence"/>
</dbReference>
<keyword evidence="2" id="KW-0418">Kinase</keyword>
<protein>
    <submittedName>
        <fullName evidence="2">Sensory box histidine kinase</fullName>
    </submittedName>
</protein>